<evidence type="ECO:0000259" key="15">
    <source>
        <dbReference type="PROSITE" id="PS51059"/>
    </source>
</evidence>
<dbReference type="OrthoDB" id="6133115at2759"/>
<keyword evidence="5 11" id="KW-0479">Metal-binding</keyword>
<dbReference type="PANTHER" id="PTHR45740">
    <property type="entry name" value="POLY [ADP-RIBOSE] POLYMERASE"/>
    <property type="match status" value="1"/>
</dbReference>
<feature type="zinc finger region" description="C3H1-type" evidence="11">
    <location>
        <begin position="82"/>
        <end position="105"/>
    </location>
</feature>
<dbReference type="Proteomes" id="UP000297703">
    <property type="component" value="Unassembled WGS sequence"/>
</dbReference>
<gene>
    <name evidence="16" type="ORF">DR999_PMT12132</name>
</gene>
<dbReference type="InterPro" id="IPR036388">
    <property type="entry name" value="WH-like_DNA-bd_sf"/>
</dbReference>
<dbReference type="PROSITE" id="PS51059">
    <property type="entry name" value="PARP_CATALYTIC"/>
    <property type="match status" value="1"/>
</dbReference>
<protein>
    <submittedName>
        <fullName evidence="16">5' exonuclease Apollo</fullName>
    </submittedName>
</protein>
<evidence type="ECO:0000256" key="6">
    <source>
        <dbReference type="ARBA" id="ARBA00022737"/>
    </source>
</evidence>
<evidence type="ECO:0000313" key="16">
    <source>
        <dbReference type="EMBL" id="TFK05258.1"/>
    </source>
</evidence>
<evidence type="ECO:0000256" key="3">
    <source>
        <dbReference type="ARBA" id="ARBA00022490"/>
    </source>
</evidence>
<reference evidence="16 17" key="2">
    <citation type="submission" date="2019-04" db="EMBL/GenBank/DDBJ databases">
        <title>The genome sequence of big-headed turtle.</title>
        <authorList>
            <person name="Gong S."/>
        </authorList>
    </citation>
    <scope>NUCLEOTIDE SEQUENCE [LARGE SCALE GENOMIC DNA]</scope>
    <source>
        <strain evidence="16">DO16091913</strain>
        <tissue evidence="16">Muscle</tissue>
    </source>
</reference>
<dbReference type="InterPro" id="IPR012317">
    <property type="entry name" value="Poly(ADP-ribose)pol_cat_dom"/>
</dbReference>
<dbReference type="GO" id="GO:0008270">
    <property type="term" value="F:zinc ion binding"/>
    <property type="evidence" value="ECO:0007669"/>
    <property type="project" value="UniProtKB-KW"/>
</dbReference>
<evidence type="ECO:0000256" key="9">
    <source>
        <dbReference type="ARBA" id="ARBA00023242"/>
    </source>
</evidence>
<dbReference type="AlphaFoldDB" id="A0A4D9EBR2"/>
<evidence type="ECO:0000256" key="5">
    <source>
        <dbReference type="ARBA" id="ARBA00022723"/>
    </source>
</evidence>
<keyword evidence="6" id="KW-0677">Repeat</keyword>
<dbReference type="Gene3D" id="1.10.10.10">
    <property type="entry name" value="Winged helix-like DNA-binding domain superfamily/Winged helix DNA-binding domain"/>
    <property type="match status" value="1"/>
</dbReference>
<dbReference type="Gene3D" id="4.10.1000.10">
    <property type="entry name" value="Zinc finger, CCCH-type"/>
    <property type="match status" value="1"/>
</dbReference>
<evidence type="ECO:0000256" key="1">
    <source>
        <dbReference type="ARBA" id="ARBA00004123"/>
    </source>
</evidence>
<dbReference type="InterPro" id="IPR037197">
    <property type="entry name" value="WWE_dom_sf"/>
</dbReference>
<feature type="region of interest" description="Disordered" evidence="12">
    <location>
        <begin position="479"/>
        <end position="508"/>
    </location>
</feature>
<dbReference type="InterPro" id="IPR051712">
    <property type="entry name" value="ARTD-AVP"/>
</dbReference>
<dbReference type="STRING" id="55544.A0A4D9EBR2"/>
<keyword evidence="16" id="KW-0540">Nuclease</keyword>
<evidence type="ECO:0000256" key="4">
    <source>
        <dbReference type="ARBA" id="ARBA00022553"/>
    </source>
</evidence>
<reference evidence="16 17" key="1">
    <citation type="submission" date="2019-04" db="EMBL/GenBank/DDBJ databases">
        <title>Draft genome of the big-headed turtle Platysternon megacephalum.</title>
        <authorList>
            <person name="Gong S."/>
        </authorList>
    </citation>
    <scope>NUCLEOTIDE SEQUENCE [LARGE SCALE GENOMIC DNA]</scope>
    <source>
        <strain evidence="16">DO16091913</strain>
        <tissue evidence="16">Muscle</tissue>
    </source>
</reference>
<dbReference type="PANTHER" id="PTHR45740:SF8">
    <property type="entry name" value="ZINC FINGER CCCH-TYPE ANTIVIRAL PROTEIN 1"/>
    <property type="match status" value="1"/>
</dbReference>
<dbReference type="InterPro" id="IPR057602">
    <property type="entry name" value="Zfn-CCCH_PARP12"/>
</dbReference>
<dbReference type="InterPro" id="IPR041360">
    <property type="entry name" value="ZAP_HTH"/>
</dbReference>
<dbReference type="PROSITE" id="PS50103">
    <property type="entry name" value="ZF_C3H1"/>
    <property type="match status" value="2"/>
</dbReference>
<keyword evidence="7 11" id="KW-0863">Zinc-finger</keyword>
<dbReference type="GO" id="GO:0004527">
    <property type="term" value="F:exonuclease activity"/>
    <property type="evidence" value="ECO:0007669"/>
    <property type="project" value="UniProtKB-KW"/>
</dbReference>
<dbReference type="GO" id="GO:0061014">
    <property type="term" value="P:positive regulation of mRNA catabolic process"/>
    <property type="evidence" value="ECO:0007669"/>
    <property type="project" value="TreeGrafter"/>
</dbReference>
<comment type="subcellular location">
    <subcellularLocation>
        <location evidence="2">Cytoplasm</location>
    </subcellularLocation>
    <subcellularLocation>
        <location evidence="1">Nucleus</location>
    </subcellularLocation>
</comment>
<dbReference type="Gene3D" id="3.30.720.50">
    <property type="match status" value="1"/>
</dbReference>
<keyword evidence="4" id="KW-0597">Phosphoprotein</keyword>
<evidence type="ECO:0000313" key="17">
    <source>
        <dbReference type="Proteomes" id="UP000297703"/>
    </source>
</evidence>
<evidence type="ECO:0000259" key="14">
    <source>
        <dbReference type="PROSITE" id="PS50918"/>
    </source>
</evidence>
<feature type="region of interest" description="Disordered" evidence="12">
    <location>
        <begin position="222"/>
        <end position="274"/>
    </location>
</feature>
<feature type="compositionally biased region" description="Polar residues" evidence="12">
    <location>
        <begin position="495"/>
        <end position="504"/>
    </location>
</feature>
<feature type="compositionally biased region" description="Basic and acidic residues" evidence="12">
    <location>
        <begin position="222"/>
        <end position="243"/>
    </location>
</feature>
<dbReference type="Pfam" id="PF23466">
    <property type="entry name" value="WWE_4"/>
    <property type="match status" value="1"/>
</dbReference>
<evidence type="ECO:0000256" key="10">
    <source>
        <dbReference type="ARBA" id="ARBA00024347"/>
    </source>
</evidence>
<evidence type="ECO:0000256" key="12">
    <source>
        <dbReference type="SAM" id="MobiDB-lite"/>
    </source>
</evidence>
<dbReference type="InterPro" id="IPR004170">
    <property type="entry name" value="WWE_dom"/>
</dbReference>
<feature type="domain" description="PARP catalytic" evidence="15">
    <location>
        <begin position="503"/>
        <end position="706"/>
    </location>
</feature>
<dbReference type="GO" id="GO:0032481">
    <property type="term" value="P:positive regulation of type I interferon production"/>
    <property type="evidence" value="ECO:0007669"/>
    <property type="project" value="TreeGrafter"/>
</dbReference>
<dbReference type="GO" id="GO:0005737">
    <property type="term" value="C:cytoplasm"/>
    <property type="evidence" value="ECO:0007669"/>
    <property type="project" value="UniProtKB-SubCell"/>
</dbReference>
<dbReference type="CDD" id="cd01439">
    <property type="entry name" value="TCCD_inducible_PARP_like"/>
    <property type="match status" value="1"/>
</dbReference>
<dbReference type="GO" id="GO:0003723">
    <property type="term" value="F:RNA binding"/>
    <property type="evidence" value="ECO:0007669"/>
    <property type="project" value="TreeGrafter"/>
</dbReference>
<accession>A0A4D9EBR2</accession>
<dbReference type="Gene3D" id="3.90.228.10">
    <property type="match status" value="1"/>
</dbReference>
<feature type="domain" description="WWE" evidence="14">
    <location>
        <begin position="373"/>
        <end position="476"/>
    </location>
</feature>
<dbReference type="EMBL" id="QXTE01000118">
    <property type="protein sequence ID" value="TFK05258.1"/>
    <property type="molecule type" value="Genomic_DNA"/>
</dbReference>
<dbReference type="Pfam" id="PF00644">
    <property type="entry name" value="PARP"/>
    <property type="match status" value="1"/>
</dbReference>
<evidence type="ECO:0000256" key="11">
    <source>
        <dbReference type="PROSITE-ProRule" id="PRU00723"/>
    </source>
</evidence>
<dbReference type="SUPFAM" id="SSF117839">
    <property type="entry name" value="WWE domain"/>
    <property type="match status" value="1"/>
</dbReference>
<dbReference type="GO" id="GO:0003950">
    <property type="term" value="F:NAD+ poly-ADP-ribosyltransferase activity"/>
    <property type="evidence" value="ECO:0007669"/>
    <property type="project" value="InterPro"/>
</dbReference>
<dbReference type="Pfam" id="PF02825">
    <property type="entry name" value="WWE"/>
    <property type="match status" value="1"/>
</dbReference>
<evidence type="ECO:0000259" key="13">
    <source>
        <dbReference type="PROSITE" id="PS50103"/>
    </source>
</evidence>
<name>A0A4D9EBR2_9SAUR</name>
<comment type="similarity">
    <text evidence="10">Belongs to the ARTD/PARP family.</text>
</comment>
<sequence>MSDPAVCSFITKVLCSNGGRLEYSKIPEHVGLSEQQLEQILQDVGHERFLVHQEWGARWVLAVSPLRLCVRKECAGCERLHFCKLNLMGKCNFGVRACKYSHDIFTDGNRKVLKTHEVSGLNENELRVLLLQNDPFLLPDVCQFYNKGRGPHGTCSQQDNCNKLHVCRHFLRGECRFFKCNRSHRILDKSVLKLLLAEGLNICVAKNIQVICDHKHTEFSKEVGQRRMPPPHDRATPFEDKKKANAWNQEEIGPKPTSTTPASTSHESTSQGVKAVPSINASGTSDIKKCDEICLYYIWRYCKHKDDCRMIHYHLPYRWQRFDGVNWLDLPRMEVVEKAYCDPKNESLADQNINFRSITSSSASLRRLSTPSSVTKPPKFIMTTKWIWYWKNDLGQWIEYGKQDFSLRERSGWMVVNEGDGLQFASALDSDDLENLFLANPNDLLQFEAGSQQYEINFKEMVQKNVRYQTPREVRRRPKFVSSEDVKKMKKGQRVTDTPDQNYPRNWDKSALPDVGYKAVAITNPSSEYTEIETLFKRTMNNYVIQRIRRIQNPSLWQVFQWQKEQMKKKNGGKDVDEKLLFHGTNSSLLEAICNHNFDWRICGVHGTNYGKGSYFARDAKYAHCYSQSAAKRNTMFVARVLVGDFVRGDPTYVRPPQRAANMLTFYDSCVDNVLVPSIFVVFEKHQIYPEYIIDYSEEEKKCFVS</sequence>
<evidence type="ECO:0000256" key="2">
    <source>
        <dbReference type="ARBA" id="ARBA00004496"/>
    </source>
</evidence>
<evidence type="ECO:0000256" key="8">
    <source>
        <dbReference type="ARBA" id="ARBA00022833"/>
    </source>
</evidence>
<dbReference type="Pfam" id="PF25261">
    <property type="entry name" value="zf-CCCH_PARP12"/>
    <property type="match status" value="1"/>
</dbReference>
<keyword evidence="9" id="KW-0539">Nucleus</keyword>
<keyword evidence="8 11" id="KW-0862">Zinc</keyword>
<organism evidence="16 17">
    <name type="scientific">Platysternon megacephalum</name>
    <name type="common">big-headed turtle</name>
    <dbReference type="NCBI Taxonomy" id="55544"/>
    <lineage>
        <taxon>Eukaryota</taxon>
        <taxon>Metazoa</taxon>
        <taxon>Chordata</taxon>
        <taxon>Craniata</taxon>
        <taxon>Vertebrata</taxon>
        <taxon>Euteleostomi</taxon>
        <taxon>Archelosauria</taxon>
        <taxon>Testudinata</taxon>
        <taxon>Testudines</taxon>
        <taxon>Cryptodira</taxon>
        <taxon>Durocryptodira</taxon>
        <taxon>Testudinoidea</taxon>
        <taxon>Platysternidae</taxon>
        <taxon>Platysternon</taxon>
    </lineage>
</organism>
<feature type="domain" description="C3H1-type" evidence="13">
    <location>
        <begin position="166"/>
        <end position="187"/>
    </location>
</feature>
<proteinExistence type="inferred from homology"/>
<keyword evidence="3" id="KW-0963">Cytoplasm</keyword>
<dbReference type="GO" id="GO:0005634">
    <property type="term" value="C:nucleus"/>
    <property type="evidence" value="ECO:0007669"/>
    <property type="project" value="UniProtKB-SubCell"/>
</dbReference>
<comment type="caution">
    <text evidence="16">The sequence shown here is derived from an EMBL/GenBank/DDBJ whole genome shotgun (WGS) entry which is preliminary data.</text>
</comment>
<dbReference type="Pfam" id="PF18606">
    <property type="entry name" value="HTH_53"/>
    <property type="match status" value="1"/>
</dbReference>
<dbReference type="GO" id="GO:0009615">
    <property type="term" value="P:response to virus"/>
    <property type="evidence" value="ECO:0007669"/>
    <property type="project" value="TreeGrafter"/>
</dbReference>
<dbReference type="InterPro" id="IPR000571">
    <property type="entry name" value="Znf_CCCH"/>
</dbReference>
<keyword evidence="17" id="KW-1185">Reference proteome</keyword>
<feature type="zinc finger region" description="C3H1-type" evidence="11">
    <location>
        <begin position="166"/>
        <end position="187"/>
    </location>
</feature>
<keyword evidence="16" id="KW-0269">Exonuclease</keyword>
<dbReference type="PROSITE" id="PS50918">
    <property type="entry name" value="WWE"/>
    <property type="match status" value="1"/>
</dbReference>
<dbReference type="SUPFAM" id="SSF56399">
    <property type="entry name" value="ADP-ribosylation"/>
    <property type="match status" value="1"/>
</dbReference>
<feature type="domain" description="C3H1-type" evidence="13">
    <location>
        <begin position="82"/>
        <end position="105"/>
    </location>
</feature>
<evidence type="ECO:0000256" key="7">
    <source>
        <dbReference type="ARBA" id="ARBA00022771"/>
    </source>
</evidence>
<feature type="compositionally biased region" description="Low complexity" evidence="12">
    <location>
        <begin position="257"/>
        <end position="270"/>
    </location>
</feature>
<keyword evidence="16" id="KW-0378">Hydrolase</keyword>
<dbReference type="GO" id="GO:1990404">
    <property type="term" value="F:NAD+-protein mono-ADP-ribosyltransferase activity"/>
    <property type="evidence" value="ECO:0007669"/>
    <property type="project" value="TreeGrafter"/>
</dbReference>